<proteinExistence type="predicted"/>
<dbReference type="Pfam" id="PF19788">
    <property type="entry name" value="DUF6272"/>
    <property type="match status" value="1"/>
</dbReference>
<dbReference type="Proteomes" id="UP000001962">
    <property type="component" value="Chromosome"/>
</dbReference>
<dbReference type="EMBL" id="CP000453">
    <property type="protein sequence ID" value="ABI56363.1"/>
    <property type="molecule type" value="Genomic_DNA"/>
</dbReference>
<dbReference type="AlphaFoldDB" id="Q0A9X4"/>
<sequence length="184" mass="20902">MLASDYLRFRDDLVGRGIIFSFTGYVTESILTALGEALRHKMRLDDADPRVTRKVFSVFVEQVQNIIRYSADREGDAQQGGAPALSSGMVTVGRDGGRFFVVCGNTVTPEDARRLRERLENLARMDRDQLRKYYKTKLREPPEEDSKGASIGLIEIARRASEPIEFDFLDLDAEHVFFCLKAYI</sequence>
<dbReference type="OrthoDB" id="5365713at2"/>
<gene>
    <name evidence="1" type="ordered locus">Mlg_1010</name>
</gene>
<dbReference type="eggNOG" id="ENOG502ZG7S">
    <property type="taxonomic scope" value="Bacteria"/>
</dbReference>
<keyword evidence="2" id="KW-1185">Reference proteome</keyword>
<dbReference type="RefSeq" id="WP_011628758.1">
    <property type="nucleotide sequence ID" value="NC_008340.1"/>
</dbReference>
<dbReference type="HOGENOM" id="CLU_117549_0_0_6"/>
<organism evidence="1 2">
    <name type="scientific">Alkalilimnicola ehrlichii (strain ATCC BAA-1101 / DSM 17681 / MLHE-1)</name>
    <dbReference type="NCBI Taxonomy" id="187272"/>
    <lineage>
        <taxon>Bacteria</taxon>
        <taxon>Pseudomonadati</taxon>
        <taxon>Pseudomonadota</taxon>
        <taxon>Gammaproteobacteria</taxon>
        <taxon>Chromatiales</taxon>
        <taxon>Ectothiorhodospiraceae</taxon>
        <taxon>Alkalilimnicola</taxon>
    </lineage>
</organism>
<dbReference type="NCBIfam" id="NF038262">
    <property type="entry name" value="SiaB_fam_kinase"/>
    <property type="match status" value="1"/>
</dbReference>
<evidence type="ECO:0000313" key="1">
    <source>
        <dbReference type="EMBL" id="ABI56363.1"/>
    </source>
</evidence>
<evidence type="ECO:0000313" key="2">
    <source>
        <dbReference type="Proteomes" id="UP000001962"/>
    </source>
</evidence>
<reference evidence="2" key="1">
    <citation type="submission" date="2006-08" db="EMBL/GenBank/DDBJ databases">
        <title>Complete sequence of Alkalilimnicola ehrilichei MLHE-1.</title>
        <authorList>
            <person name="Copeland A."/>
            <person name="Lucas S."/>
            <person name="Lapidus A."/>
            <person name="Barry K."/>
            <person name="Detter J.C."/>
            <person name="Glavina del Rio T."/>
            <person name="Hammon N."/>
            <person name="Israni S."/>
            <person name="Dalin E."/>
            <person name="Tice H."/>
            <person name="Pitluck S."/>
            <person name="Sims D."/>
            <person name="Brettin T."/>
            <person name="Bruce D."/>
            <person name="Han C."/>
            <person name="Tapia R."/>
            <person name="Gilna P."/>
            <person name="Schmutz J."/>
            <person name="Larimer F."/>
            <person name="Land M."/>
            <person name="Hauser L."/>
            <person name="Kyrpides N."/>
            <person name="Mikhailova N."/>
            <person name="Oremland R.S."/>
            <person name="Hoeft S.E."/>
            <person name="Switzer-Blum J."/>
            <person name="Kulp T."/>
            <person name="King G."/>
            <person name="Tabita R."/>
            <person name="Witte B."/>
            <person name="Santini J.M."/>
            <person name="Basu P."/>
            <person name="Hollibaugh J.T."/>
            <person name="Xie G."/>
            <person name="Stolz J.F."/>
            <person name="Richardson P."/>
        </authorList>
    </citation>
    <scope>NUCLEOTIDE SEQUENCE [LARGE SCALE GENOMIC DNA]</scope>
    <source>
        <strain evidence="2">ATCC BAA-1101 / DSM 17681 / MLHE-1</strain>
    </source>
</reference>
<dbReference type="InterPro" id="IPR046239">
    <property type="entry name" value="DUF6272"/>
</dbReference>
<protein>
    <submittedName>
        <fullName evidence="1">Uncharacterized protein</fullName>
    </submittedName>
</protein>
<accession>Q0A9X4</accession>
<dbReference type="KEGG" id="aeh:Mlg_1010"/>
<name>Q0A9X4_ALKEH</name>